<evidence type="ECO:0000313" key="2">
    <source>
        <dbReference type="Proteomes" id="UP000310263"/>
    </source>
</evidence>
<dbReference type="SMART" id="SM00938">
    <property type="entry name" value="P-II"/>
    <property type="match status" value="1"/>
</dbReference>
<dbReference type="AlphaFoldDB" id="A0A4S2EZ72"/>
<dbReference type="PANTHER" id="PTHR30115">
    <property type="entry name" value="NITROGEN REGULATORY PROTEIN P-II"/>
    <property type="match status" value="1"/>
</dbReference>
<accession>A0A4S2EZ72</accession>
<dbReference type="Proteomes" id="UP000310263">
    <property type="component" value="Unassembled WGS sequence"/>
</dbReference>
<organism evidence="1 2">
    <name type="scientific">Muricaecibacterium torontonense</name>
    <dbReference type="NCBI Taxonomy" id="3032871"/>
    <lineage>
        <taxon>Bacteria</taxon>
        <taxon>Bacillati</taxon>
        <taxon>Actinomycetota</taxon>
        <taxon>Coriobacteriia</taxon>
        <taxon>Coriobacteriales</taxon>
        <taxon>Atopobiaceae</taxon>
        <taxon>Muricaecibacterium</taxon>
    </lineage>
</organism>
<dbReference type="PROSITE" id="PS51343">
    <property type="entry name" value="PII_GLNB_DOM"/>
    <property type="match status" value="1"/>
</dbReference>
<dbReference type="Pfam" id="PF00543">
    <property type="entry name" value="P-II"/>
    <property type="match status" value="1"/>
</dbReference>
<proteinExistence type="predicted"/>
<gene>
    <name evidence="1" type="ORF">E5334_07575</name>
</gene>
<dbReference type="GO" id="GO:0005829">
    <property type="term" value="C:cytosol"/>
    <property type="evidence" value="ECO:0007669"/>
    <property type="project" value="TreeGrafter"/>
</dbReference>
<dbReference type="PRINTS" id="PR00340">
    <property type="entry name" value="PIIGLNB"/>
</dbReference>
<dbReference type="InterPro" id="IPR011322">
    <property type="entry name" value="N-reg_PII-like_a/b"/>
</dbReference>
<dbReference type="GO" id="GO:0006808">
    <property type="term" value="P:regulation of nitrogen utilization"/>
    <property type="evidence" value="ECO:0007669"/>
    <property type="project" value="InterPro"/>
</dbReference>
<dbReference type="EMBL" id="SRYE01000004">
    <property type="protein sequence ID" value="TGY61848.1"/>
    <property type="molecule type" value="Genomic_DNA"/>
</dbReference>
<protein>
    <submittedName>
        <fullName evidence="1">P-II family nitrogen regulator</fullName>
    </submittedName>
</protein>
<dbReference type="InterPro" id="IPR002187">
    <property type="entry name" value="N-reg_PII"/>
</dbReference>
<name>A0A4S2EZ72_9ACTN</name>
<dbReference type="GO" id="GO:0030234">
    <property type="term" value="F:enzyme regulator activity"/>
    <property type="evidence" value="ECO:0007669"/>
    <property type="project" value="InterPro"/>
</dbReference>
<evidence type="ECO:0000313" key="1">
    <source>
        <dbReference type="EMBL" id="TGY61848.1"/>
    </source>
</evidence>
<dbReference type="OrthoDB" id="9802729at2"/>
<keyword evidence="2" id="KW-1185">Reference proteome</keyword>
<dbReference type="InterPro" id="IPR015867">
    <property type="entry name" value="N-reg_PII/ATP_PRibTrfase_C"/>
</dbReference>
<dbReference type="PANTHER" id="PTHR30115:SF11">
    <property type="entry name" value="NITROGEN REGULATORY PROTEIN P-II HOMOLOG"/>
    <property type="match status" value="1"/>
</dbReference>
<dbReference type="RefSeq" id="WP_136012980.1">
    <property type="nucleotide sequence ID" value="NZ_SRYE01000004.1"/>
</dbReference>
<dbReference type="Gene3D" id="3.30.70.120">
    <property type="match status" value="1"/>
</dbReference>
<dbReference type="SUPFAM" id="SSF54913">
    <property type="entry name" value="GlnB-like"/>
    <property type="match status" value="1"/>
</dbReference>
<reference evidence="1 2" key="1">
    <citation type="submission" date="2019-04" db="EMBL/GenBank/DDBJ databases">
        <title>Microbes associate with the intestines of laboratory mice.</title>
        <authorList>
            <person name="Navarre W."/>
            <person name="Wong E."/>
            <person name="Huang K."/>
            <person name="Tropini C."/>
            <person name="Ng K."/>
            <person name="Yu B."/>
        </authorList>
    </citation>
    <scope>NUCLEOTIDE SEQUENCE [LARGE SCALE GENOMIC DNA]</scope>
    <source>
        <strain evidence="1 2">NM07_P-09</strain>
    </source>
</reference>
<dbReference type="GO" id="GO:0005524">
    <property type="term" value="F:ATP binding"/>
    <property type="evidence" value="ECO:0007669"/>
    <property type="project" value="TreeGrafter"/>
</dbReference>
<comment type="caution">
    <text evidence="1">The sequence shown here is derived from an EMBL/GenBank/DDBJ whole genome shotgun (WGS) entry which is preliminary data.</text>
</comment>
<sequence length="115" mass="12430">MQKIEAVIRPEAVSRTRDALVAAGAGGMTILQAQGMGQQHGFTEYYRGTEVLVQTQPKAIIIVVCEDERAEDLCKTIVSAAKTDDEGQVGDGKIFVTPVSHVWRIRTGDTDEAAL</sequence>